<evidence type="ECO:0000256" key="3">
    <source>
        <dbReference type="ARBA" id="ARBA00022737"/>
    </source>
</evidence>
<dbReference type="InterPro" id="IPR036236">
    <property type="entry name" value="Znf_C2H2_sf"/>
</dbReference>
<dbReference type="STRING" id="6198.A0A074Z2U2"/>
<protein>
    <recommendedName>
        <fullName evidence="10">C2H2-type domain-containing protein</fullName>
    </recommendedName>
</protein>
<dbReference type="SUPFAM" id="SSF57667">
    <property type="entry name" value="beta-beta-alpha zinc fingers"/>
    <property type="match status" value="2"/>
</dbReference>
<dbReference type="FunFam" id="3.30.160.60:FF:000340">
    <property type="entry name" value="zinc finger protein 473 isoform X1"/>
    <property type="match status" value="1"/>
</dbReference>
<keyword evidence="12" id="KW-1185">Reference proteome</keyword>
<dbReference type="InterPro" id="IPR013087">
    <property type="entry name" value="Znf_C2H2_type"/>
</dbReference>
<dbReference type="InterPro" id="IPR050636">
    <property type="entry name" value="C2H2-ZF_domain-containing"/>
</dbReference>
<feature type="domain" description="C2H2-type" evidence="10">
    <location>
        <begin position="40"/>
        <end position="67"/>
    </location>
</feature>
<feature type="domain" description="C2H2-type" evidence="10">
    <location>
        <begin position="114"/>
        <end position="137"/>
    </location>
</feature>
<dbReference type="Gene3D" id="3.30.160.60">
    <property type="entry name" value="Classic Zinc Finger"/>
    <property type="match status" value="3"/>
</dbReference>
<feature type="domain" description="C2H2-type" evidence="10">
    <location>
        <begin position="172"/>
        <end position="199"/>
    </location>
</feature>
<dbReference type="AlphaFoldDB" id="A0A074Z2U2"/>
<name>A0A074Z2U2_OPIVI</name>
<dbReference type="CTD" id="20325652"/>
<dbReference type="PANTHER" id="PTHR47772:SF13">
    <property type="entry name" value="GASTRULA ZINC FINGER PROTEIN XLCGF49.1-LIKE-RELATED"/>
    <property type="match status" value="1"/>
</dbReference>
<dbReference type="PANTHER" id="PTHR47772">
    <property type="entry name" value="ZINC FINGER PROTEIN 200"/>
    <property type="match status" value="1"/>
</dbReference>
<evidence type="ECO:0000256" key="9">
    <source>
        <dbReference type="PROSITE-ProRule" id="PRU00042"/>
    </source>
</evidence>
<evidence type="ECO:0000256" key="7">
    <source>
        <dbReference type="ARBA" id="ARBA00023163"/>
    </source>
</evidence>
<accession>A0A074Z2U2</accession>
<dbReference type="PROSITE" id="PS50157">
    <property type="entry name" value="ZINC_FINGER_C2H2_2"/>
    <property type="match status" value="4"/>
</dbReference>
<keyword evidence="2" id="KW-0479">Metal-binding</keyword>
<dbReference type="GO" id="GO:0005634">
    <property type="term" value="C:nucleus"/>
    <property type="evidence" value="ECO:0007669"/>
    <property type="project" value="UniProtKB-SubCell"/>
</dbReference>
<keyword evidence="5" id="KW-0862">Zinc</keyword>
<reference evidence="11 12" key="1">
    <citation type="submission" date="2013-11" db="EMBL/GenBank/DDBJ databases">
        <title>Opisthorchis viverrini - life in the bile duct.</title>
        <authorList>
            <person name="Young N.D."/>
            <person name="Nagarajan N."/>
            <person name="Lin S.J."/>
            <person name="Korhonen P.K."/>
            <person name="Jex A.R."/>
            <person name="Hall R.S."/>
            <person name="Safavi-Hemami H."/>
            <person name="Kaewkong W."/>
            <person name="Bertrand D."/>
            <person name="Gao S."/>
            <person name="Seet Q."/>
            <person name="Wongkham S."/>
            <person name="Teh B.T."/>
            <person name="Wongkham C."/>
            <person name="Intapan P.M."/>
            <person name="Maleewong W."/>
            <person name="Yang X."/>
            <person name="Hu M."/>
            <person name="Wang Z."/>
            <person name="Hofmann A."/>
            <person name="Sternberg P.W."/>
            <person name="Tan P."/>
            <person name="Wang J."/>
            <person name="Gasser R.B."/>
        </authorList>
    </citation>
    <scope>NUCLEOTIDE SEQUENCE [LARGE SCALE GENOMIC DNA]</scope>
</reference>
<organism evidence="11 12">
    <name type="scientific">Opisthorchis viverrini</name>
    <name type="common">Southeast Asian liver fluke</name>
    <dbReference type="NCBI Taxonomy" id="6198"/>
    <lineage>
        <taxon>Eukaryota</taxon>
        <taxon>Metazoa</taxon>
        <taxon>Spiralia</taxon>
        <taxon>Lophotrochozoa</taxon>
        <taxon>Platyhelminthes</taxon>
        <taxon>Trematoda</taxon>
        <taxon>Digenea</taxon>
        <taxon>Opisthorchiida</taxon>
        <taxon>Opisthorchiata</taxon>
        <taxon>Opisthorchiidae</taxon>
        <taxon>Opisthorchis</taxon>
    </lineage>
</organism>
<evidence type="ECO:0000256" key="5">
    <source>
        <dbReference type="ARBA" id="ARBA00022833"/>
    </source>
</evidence>
<keyword evidence="8" id="KW-0539">Nucleus</keyword>
<evidence type="ECO:0000259" key="10">
    <source>
        <dbReference type="PROSITE" id="PS50157"/>
    </source>
</evidence>
<dbReference type="OrthoDB" id="7930430at2759"/>
<dbReference type="KEGG" id="ovi:T265_11484"/>
<dbReference type="SMART" id="SM00355">
    <property type="entry name" value="ZnF_C2H2"/>
    <property type="match status" value="5"/>
</dbReference>
<dbReference type="Proteomes" id="UP000054324">
    <property type="component" value="Unassembled WGS sequence"/>
</dbReference>
<dbReference type="RefSeq" id="XP_009176415.1">
    <property type="nucleotide sequence ID" value="XM_009178151.1"/>
</dbReference>
<feature type="domain" description="C2H2-type" evidence="10">
    <location>
        <begin position="143"/>
        <end position="171"/>
    </location>
</feature>
<evidence type="ECO:0000256" key="2">
    <source>
        <dbReference type="ARBA" id="ARBA00022723"/>
    </source>
</evidence>
<evidence type="ECO:0000313" key="12">
    <source>
        <dbReference type="Proteomes" id="UP000054324"/>
    </source>
</evidence>
<dbReference type="Pfam" id="PF00096">
    <property type="entry name" value="zf-C2H2"/>
    <property type="match status" value="3"/>
</dbReference>
<keyword evidence="7" id="KW-0804">Transcription</keyword>
<dbReference type="EMBL" id="KL597130">
    <property type="protein sequence ID" value="KER19837.1"/>
    <property type="molecule type" value="Genomic_DNA"/>
</dbReference>
<evidence type="ECO:0000313" key="11">
    <source>
        <dbReference type="EMBL" id="KER19837.1"/>
    </source>
</evidence>
<keyword evidence="6" id="KW-0805">Transcription regulation</keyword>
<proteinExistence type="predicted"/>
<dbReference type="GO" id="GO:0008270">
    <property type="term" value="F:zinc ion binding"/>
    <property type="evidence" value="ECO:0007669"/>
    <property type="project" value="UniProtKB-KW"/>
</dbReference>
<comment type="subcellular location">
    <subcellularLocation>
        <location evidence="1">Nucleus</location>
    </subcellularLocation>
</comment>
<evidence type="ECO:0000256" key="1">
    <source>
        <dbReference type="ARBA" id="ARBA00004123"/>
    </source>
</evidence>
<keyword evidence="3" id="KW-0677">Repeat</keyword>
<dbReference type="PROSITE" id="PS00028">
    <property type="entry name" value="ZINC_FINGER_C2H2_1"/>
    <property type="match status" value="5"/>
</dbReference>
<evidence type="ECO:0000256" key="6">
    <source>
        <dbReference type="ARBA" id="ARBA00023015"/>
    </source>
</evidence>
<evidence type="ECO:0000256" key="8">
    <source>
        <dbReference type="ARBA" id="ARBA00023242"/>
    </source>
</evidence>
<dbReference type="GeneID" id="20325652"/>
<keyword evidence="4 9" id="KW-0863">Zinc-finger</keyword>
<evidence type="ECO:0000256" key="4">
    <source>
        <dbReference type="ARBA" id="ARBA00022771"/>
    </source>
</evidence>
<sequence>MEKEYDRRISGCGQEDTRIPHIRASTSTGPTNNGRYENRYRCSACGKSFPFLSHLQRHLAVHSDERFFCCHICKISYKFSRSLSQHQVKFHSKRAKVRVGNSMGKRRKSLESAKLCQECGKFLKNSNTLLAHRKTVHGNVARYTCELCGHTFGQKGNYFKHLRKMHGKQITEKCKQCRQCFLTSSELEAHLWACHYANN</sequence>
<gene>
    <name evidence="11" type="ORF">T265_11484</name>
</gene>